<proteinExistence type="predicted"/>
<protein>
    <submittedName>
        <fullName evidence="1">Uncharacterized protein</fullName>
    </submittedName>
</protein>
<reference evidence="1 2" key="1">
    <citation type="journal article" date="2018" name="Int. J. Syst. Evol. Microbiol.">
        <title>Parvibium lacunae gen. nov., sp. nov., a new member of the family Alcaligenaceae isolated from a freshwater pond.</title>
        <authorList>
            <person name="Chen W.M."/>
            <person name="Xie P.B."/>
            <person name="Hsu M.Y."/>
            <person name="Sheu S.Y."/>
        </authorList>
    </citation>
    <scope>NUCLEOTIDE SEQUENCE [LARGE SCALE GENOMIC DNA]</scope>
    <source>
        <strain evidence="1 2">KMB9</strain>
    </source>
</reference>
<dbReference type="EMBL" id="QPGB01000002">
    <property type="protein sequence ID" value="RCS58630.1"/>
    <property type="molecule type" value="Genomic_DNA"/>
</dbReference>
<name>A0A368L648_9BURK</name>
<sequence length="192" mass="21641">MHYHQHDVIKVWERFPYETLGDAQKSLDYLDTVIQAGAAHRDTLAQYPTVRAEPLDEYYRLKLFQTIASNELLRDIAVTIDDWRGGLFMAWLVLLKPEPALLAHREAIAALLLPEHAWLKTWLHQAEQPTATEAQPHHSRLATIKAQLAAMPTPASLQLKPAVALDAEKLNALKQAYLQQGAAGFHSVLNQK</sequence>
<evidence type="ECO:0000313" key="2">
    <source>
        <dbReference type="Proteomes" id="UP000252357"/>
    </source>
</evidence>
<dbReference type="AlphaFoldDB" id="A0A368L648"/>
<keyword evidence="2" id="KW-1185">Reference proteome</keyword>
<accession>A0A368L648</accession>
<gene>
    <name evidence="1" type="ORF">DU000_07470</name>
</gene>
<dbReference type="Proteomes" id="UP000252357">
    <property type="component" value="Unassembled WGS sequence"/>
</dbReference>
<organism evidence="1 2">
    <name type="scientific">Parvibium lacunae</name>
    <dbReference type="NCBI Taxonomy" id="1888893"/>
    <lineage>
        <taxon>Bacteria</taxon>
        <taxon>Pseudomonadati</taxon>
        <taxon>Pseudomonadota</taxon>
        <taxon>Betaproteobacteria</taxon>
        <taxon>Burkholderiales</taxon>
        <taxon>Alcaligenaceae</taxon>
        <taxon>Parvibium</taxon>
    </lineage>
</organism>
<dbReference type="RefSeq" id="WP_114402715.1">
    <property type="nucleotide sequence ID" value="NZ_QPGB01000002.1"/>
</dbReference>
<evidence type="ECO:0000313" key="1">
    <source>
        <dbReference type="EMBL" id="RCS58630.1"/>
    </source>
</evidence>
<dbReference type="OrthoDB" id="9035151at2"/>
<comment type="caution">
    <text evidence="1">The sequence shown here is derived from an EMBL/GenBank/DDBJ whole genome shotgun (WGS) entry which is preliminary data.</text>
</comment>